<organism evidence="1 2">
    <name type="scientific">Catharanthus roseus</name>
    <name type="common">Madagascar periwinkle</name>
    <name type="synonym">Vinca rosea</name>
    <dbReference type="NCBI Taxonomy" id="4058"/>
    <lineage>
        <taxon>Eukaryota</taxon>
        <taxon>Viridiplantae</taxon>
        <taxon>Streptophyta</taxon>
        <taxon>Embryophyta</taxon>
        <taxon>Tracheophyta</taxon>
        <taxon>Spermatophyta</taxon>
        <taxon>Magnoliopsida</taxon>
        <taxon>eudicotyledons</taxon>
        <taxon>Gunneridae</taxon>
        <taxon>Pentapetalae</taxon>
        <taxon>asterids</taxon>
        <taxon>lamiids</taxon>
        <taxon>Gentianales</taxon>
        <taxon>Apocynaceae</taxon>
        <taxon>Rauvolfioideae</taxon>
        <taxon>Vinceae</taxon>
        <taxon>Catharanthinae</taxon>
        <taxon>Catharanthus</taxon>
    </lineage>
</organism>
<proteinExistence type="predicted"/>
<dbReference type="Proteomes" id="UP001060085">
    <property type="component" value="Linkage Group LG07"/>
</dbReference>
<sequence length="354" mass="39696">MGRAPCCDKANVKKGPWSPEEDAKLKAYIEQHGTGGNWIALPQKIGLKRCGKSCRLRWLNYLRPNIKHGGFSEEEDNIICSLYISIGSRWSIIAAQLPGRTDNDIKNYWNTRLKKKLLGKHRKEIQSRRNNKQISQEMKKGSASRDNYCNNYNNNPYWSAETVPNNVLPPIPYSNEEPRFNDHTSIRKLLIKLGGRFSSQDDDDDDQLPINPHYNIFPAAPEMFSSAPLIDNCLTAAPGPEMECNYKVEGGVDNVAMGSTGGGGGESSNFAYELEQMIYNNPQKFEGLEFLCGDIFLMNNYNNNYNRGDFGGGIMSSGWSEMMSSMVLPSSVVSNNSNYEDSGDDHLMRYNAGP</sequence>
<dbReference type="EMBL" id="CM044707">
    <property type="protein sequence ID" value="KAI5655136.1"/>
    <property type="molecule type" value="Genomic_DNA"/>
</dbReference>
<protein>
    <submittedName>
        <fullName evidence="1">Uncharacterized protein</fullName>
    </submittedName>
</protein>
<name>A0ACC0A302_CATRO</name>
<accession>A0ACC0A302</accession>
<reference evidence="2" key="1">
    <citation type="journal article" date="2023" name="Nat. Plants">
        <title>Single-cell RNA sequencing provides a high-resolution roadmap for understanding the multicellular compartmentation of specialized metabolism.</title>
        <authorList>
            <person name="Sun S."/>
            <person name="Shen X."/>
            <person name="Li Y."/>
            <person name="Li Y."/>
            <person name="Wang S."/>
            <person name="Li R."/>
            <person name="Zhang H."/>
            <person name="Shen G."/>
            <person name="Guo B."/>
            <person name="Wei J."/>
            <person name="Xu J."/>
            <person name="St-Pierre B."/>
            <person name="Chen S."/>
            <person name="Sun C."/>
        </authorList>
    </citation>
    <scope>NUCLEOTIDE SEQUENCE [LARGE SCALE GENOMIC DNA]</scope>
</reference>
<gene>
    <name evidence="1" type="ORF">M9H77_32323</name>
</gene>
<evidence type="ECO:0000313" key="1">
    <source>
        <dbReference type="EMBL" id="KAI5655136.1"/>
    </source>
</evidence>
<comment type="caution">
    <text evidence="1">The sequence shown here is derived from an EMBL/GenBank/DDBJ whole genome shotgun (WGS) entry which is preliminary data.</text>
</comment>
<evidence type="ECO:0000313" key="2">
    <source>
        <dbReference type="Proteomes" id="UP001060085"/>
    </source>
</evidence>
<keyword evidence="2" id="KW-1185">Reference proteome</keyword>